<reference evidence="1" key="2">
    <citation type="journal article" date="2020" name="Nat. Commun.">
        <title>Large-scale genome sequencing of mycorrhizal fungi provides insights into the early evolution of symbiotic traits.</title>
        <authorList>
            <person name="Miyauchi S."/>
            <person name="Kiss E."/>
            <person name="Kuo A."/>
            <person name="Drula E."/>
            <person name="Kohler A."/>
            <person name="Sanchez-Garcia M."/>
            <person name="Morin E."/>
            <person name="Andreopoulos B."/>
            <person name="Barry K.W."/>
            <person name="Bonito G."/>
            <person name="Buee M."/>
            <person name="Carver A."/>
            <person name="Chen C."/>
            <person name="Cichocki N."/>
            <person name="Clum A."/>
            <person name="Culley D."/>
            <person name="Crous P.W."/>
            <person name="Fauchery L."/>
            <person name="Girlanda M."/>
            <person name="Hayes R.D."/>
            <person name="Keri Z."/>
            <person name="LaButti K."/>
            <person name="Lipzen A."/>
            <person name="Lombard V."/>
            <person name="Magnuson J."/>
            <person name="Maillard F."/>
            <person name="Murat C."/>
            <person name="Nolan M."/>
            <person name="Ohm R.A."/>
            <person name="Pangilinan J."/>
            <person name="Pereira M.F."/>
            <person name="Perotto S."/>
            <person name="Peter M."/>
            <person name="Pfister S."/>
            <person name="Riley R."/>
            <person name="Sitrit Y."/>
            <person name="Stielow J.B."/>
            <person name="Szollosi G."/>
            <person name="Zifcakova L."/>
            <person name="Stursova M."/>
            <person name="Spatafora J.W."/>
            <person name="Tedersoo L."/>
            <person name="Vaario L.M."/>
            <person name="Yamada A."/>
            <person name="Yan M."/>
            <person name="Wang P."/>
            <person name="Xu J."/>
            <person name="Bruns T."/>
            <person name="Baldrian P."/>
            <person name="Vilgalys R."/>
            <person name="Dunand C."/>
            <person name="Henrissat B."/>
            <person name="Grigoriev I.V."/>
            <person name="Hibbett D."/>
            <person name="Nagy L.G."/>
            <person name="Martin F.M."/>
        </authorList>
    </citation>
    <scope>NUCLEOTIDE SEQUENCE</scope>
    <source>
        <strain evidence="1">P2</strain>
    </source>
</reference>
<proteinExistence type="predicted"/>
<evidence type="ECO:0000313" key="1">
    <source>
        <dbReference type="EMBL" id="KAF9653268.1"/>
    </source>
</evidence>
<reference evidence="1" key="1">
    <citation type="submission" date="2019-10" db="EMBL/GenBank/DDBJ databases">
        <authorList>
            <consortium name="DOE Joint Genome Institute"/>
            <person name="Kuo A."/>
            <person name="Miyauchi S."/>
            <person name="Kiss E."/>
            <person name="Drula E."/>
            <person name="Kohler A."/>
            <person name="Sanchez-Garcia M."/>
            <person name="Andreopoulos B."/>
            <person name="Barry K.W."/>
            <person name="Bonito G."/>
            <person name="Buee M."/>
            <person name="Carver A."/>
            <person name="Chen C."/>
            <person name="Cichocki N."/>
            <person name="Clum A."/>
            <person name="Culley D."/>
            <person name="Crous P.W."/>
            <person name="Fauchery L."/>
            <person name="Girlanda M."/>
            <person name="Hayes R."/>
            <person name="Keri Z."/>
            <person name="Labutti K."/>
            <person name="Lipzen A."/>
            <person name="Lombard V."/>
            <person name="Magnuson J."/>
            <person name="Maillard F."/>
            <person name="Morin E."/>
            <person name="Murat C."/>
            <person name="Nolan M."/>
            <person name="Ohm R."/>
            <person name="Pangilinan J."/>
            <person name="Pereira M."/>
            <person name="Perotto S."/>
            <person name="Peter M."/>
            <person name="Riley R."/>
            <person name="Sitrit Y."/>
            <person name="Stielow B."/>
            <person name="Szollosi G."/>
            <person name="Zifcakova L."/>
            <person name="Stursova M."/>
            <person name="Spatafora J.W."/>
            <person name="Tedersoo L."/>
            <person name="Vaario L.-M."/>
            <person name="Yamada A."/>
            <person name="Yan M."/>
            <person name="Wang P."/>
            <person name="Xu J."/>
            <person name="Bruns T."/>
            <person name="Baldrian P."/>
            <person name="Vilgalys R."/>
            <person name="Henrissat B."/>
            <person name="Grigoriev I.V."/>
            <person name="Hibbett D."/>
            <person name="Nagy L.G."/>
            <person name="Martin F.M."/>
        </authorList>
    </citation>
    <scope>NUCLEOTIDE SEQUENCE</scope>
    <source>
        <strain evidence="1">P2</strain>
    </source>
</reference>
<name>A0ACB6ZV36_THEGA</name>
<organism evidence="1 2">
    <name type="scientific">Thelephora ganbajun</name>
    <name type="common">Ganba fungus</name>
    <dbReference type="NCBI Taxonomy" id="370292"/>
    <lineage>
        <taxon>Eukaryota</taxon>
        <taxon>Fungi</taxon>
        <taxon>Dikarya</taxon>
        <taxon>Basidiomycota</taxon>
        <taxon>Agaricomycotina</taxon>
        <taxon>Agaricomycetes</taxon>
        <taxon>Thelephorales</taxon>
        <taxon>Thelephoraceae</taxon>
        <taxon>Thelephora</taxon>
    </lineage>
</organism>
<dbReference type="EMBL" id="MU117964">
    <property type="protein sequence ID" value="KAF9653268.1"/>
    <property type="molecule type" value="Genomic_DNA"/>
</dbReference>
<dbReference type="Proteomes" id="UP000886501">
    <property type="component" value="Unassembled WGS sequence"/>
</dbReference>
<evidence type="ECO:0000313" key="2">
    <source>
        <dbReference type="Proteomes" id="UP000886501"/>
    </source>
</evidence>
<sequence length="164" mass="18012">MGIITTPSDNSAKFTNPWRRYSDSPPNYDATEAEPHGFIDGKAARESPFQTTHKPLVSGGPLSKDLITQDGVERDLKTPLFLDPTTDEPCVAYAVPGELLDKCTQFGHVKKTKFGTCSILVAAVFFPVGLLCMMGSRVVYCERCRLVLRGSPKCKGVHTEHSHK</sequence>
<gene>
    <name evidence="1" type="ORF">BDM02DRAFT_1881558</name>
</gene>
<comment type="caution">
    <text evidence="1">The sequence shown here is derived from an EMBL/GenBank/DDBJ whole genome shotgun (WGS) entry which is preliminary data.</text>
</comment>
<keyword evidence="2" id="KW-1185">Reference proteome</keyword>
<accession>A0ACB6ZV36</accession>
<protein>
    <submittedName>
        <fullName evidence="1">Uncharacterized protein</fullName>
    </submittedName>
</protein>